<dbReference type="InterPro" id="IPR045851">
    <property type="entry name" value="AMP-bd_C_sf"/>
</dbReference>
<dbReference type="RefSeq" id="WP_345382428.1">
    <property type="nucleotide sequence ID" value="NZ_BAABIC010000015.1"/>
</dbReference>
<organism evidence="3 4">
    <name type="scientific">Pseudonocardia yuanmonensis</name>
    <dbReference type="NCBI Taxonomy" id="1095914"/>
    <lineage>
        <taxon>Bacteria</taxon>
        <taxon>Bacillati</taxon>
        <taxon>Actinomycetota</taxon>
        <taxon>Actinomycetes</taxon>
        <taxon>Pseudonocardiales</taxon>
        <taxon>Pseudonocardiaceae</taxon>
        <taxon>Pseudonocardia</taxon>
    </lineage>
</organism>
<proteinExistence type="predicted"/>
<dbReference type="PANTHER" id="PTHR43767:SF7">
    <property type="entry name" value="MEDIUM_LONG-CHAIN-FATTY-ACID--COA LIGASE FADD8"/>
    <property type="match status" value="1"/>
</dbReference>
<reference evidence="4" key="1">
    <citation type="journal article" date="2019" name="Int. J. Syst. Evol. Microbiol.">
        <title>The Global Catalogue of Microorganisms (GCM) 10K type strain sequencing project: providing services to taxonomists for standard genome sequencing and annotation.</title>
        <authorList>
            <consortium name="The Broad Institute Genomics Platform"/>
            <consortium name="The Broad Institute Genome Sequencing Center for Infectious Disease"/>
            <person name="Wu L."/>
            <person name="Ma J."/>
        </authorList>
    </citation>
    <scope>NUCLEOTIDE SEQUENCE [LARGE SCALE GENOMIC DNA]</scope>
    <source>
        <strain evidence="4">JCM 18055</strain>
    </source>
</reference>
<keyword evidence="4" id="KW-1185">Reference proteome</keyword>
<gene>
    <name evidence="3" type="ORF">GCM10023215_42550</name>
</gene>
<evidence type="ECO:0000313" key="3">
    <source>
        <dbReference type="EMBL" id="GAA4699513.1"/>
    </source>
</evidence>
<dbReference type="InterPro" id="IPR042099">
    <property type="entry name" value="ANL_N_sf"/>
</dbReference>
<dbReference type="SUPFAM" id="SSF56801">
    <property type="entry name" value="Acetyl-CoA synthetase-like"/>
    <property type="match status" value="1"/>
</dbReference>
<accession>A0ABP8X2D0</accession>
<feature type="domain" description="AMP-binding enzyme C-terminal" evidence="2">
    <location>
        <begin position="423"/>
        <end position="501"/>
    </location>
</feature>
<dbReference type="Pfam" id="PF13193">
    <property type="entry name" value="AMP-binding_C"/>
    <property type="match status" value="1"/>
</dbReference>
<name>A0ABP8X2D0_9PSEU</name>
<protein>
    <submittedName>
        <fullName evidence="3">Acyl-CoA synthetase</fullName>
    </submittedName>
</protein>
<dbReference type="Pfam" id="PF00501">
    <property type="entry name" value="AMP-binding"/>
    <property type="match status" value="1"/>
</dbReference>
<dbReference type="InterPro" id="IPR000873">
    <property type="entry name" value="AMP-dep_synth/lig_dom"/>
</dbReference>
<sequence length="512" mass="56407">MYPGTWAREAPDDIATIMSGGPLDGLRQTYKELDDRSGQLARVFLAQGLTRGDHVAFVLENRPEVFEVYWAALRCGLYVTAVNSHLSPAEVAYIVSDCEARVLVVSAALSGMAEEIVADTPKVELRLAVGGPIPGHEDYEAALAAQQPGPLEDQPCGMDMLYSSGTTGRPKGIKRDLPERQVDEPGDPMLTGFGEAYAFGRDSVYYSPAPQYHSAPLRFGAMVHALGGTLVIADRFDAERALADIERHRITHSQWVPTMFVRMLKLPDEVRHRYDLSSLRVAVHAAAPCPVEVKRKMIEWWGPVLEEYYSSTESPGATRISSAEWLEHPGSVGQAKVGILRICGDDGAELPAGQIGTIYFERDIETFSYHGDPAKTAESRHPDHPLWATTGDIGYVDDDGWLYLTDRKSFMIISGGVNIYPQEIEDALALHPAVHDVGVIGVPDEEMGEQVKAVVVAAEGATPGPELERELLEFVRSRIAHYKCPRSVDFTDSLPRTPTGKLVKRRIVERYR</sequence>
<evidence type="ECO:0000259" key="1">
    <source>
        <dbReference type="Pfam" id="PF00501"/>
    </source>
</evidence>
<comment type="caution">
    <text evidence="3">The sequence shown here is derived from an EMBL/GenBank/DDBJ whole genome shotgun (WGS) entry which is preliminary data.</text>
</comment>
<dbReference type="InterPro" id="IPR025110">
    <property type="entry name" value="AMP-bd_C"/>
</dbReference>
<dbReference type="Proteomes" id="UP001500325">
    <property type="component" value="Unassembled WGS sequence"/>
</dbReference>
<dbReference type="Gene3D" id="3.40.50.12780">
    <property type="entry name" value="N-terminal domain of ligase-like"/>
    <property type="match status" value="1"/>
</dbReference>
<dbReference type="PROSITE" id="PS00455">
    <property type="entry name" value="AMP_BINDING"/>
    <property type="match status" value="1"/>
</dbReference>
<feature type="domain" description="AMP-dependent synthetase/ligase" evidence="1">
    <location>
        <begin position="6"/>
        <end position="361"/>
    </location>
</feature>
<dbReference type="PANTHER" id="PTHR43767">
    <property type="entry name" value="LONG-CHAIN-FATTY-ACID--COA LIGASE"/>
    <property type="match status" value="1"/>
</dbReference>
<dbReference type="EMBL" id="BAABIC010000015">
    <property type="protein sequence ID" value="GAA4699513.1"/>
    <property type="molecule type" value="Genomic_DNA"/>
</dbReference>
<dbReference type="InterPro" id="IPR020845">
    <property type="entry name" value="AMP-binding_CS"/>
</dbReference>
<evidence type="ECO:0000259" key="2">
    <source>
        <dbReference type="Pfam" id="PF13193"/>
    </source>
</evidence>
<dbReference type="Gene3D" id="3.30.300.30">
    <property type="match status" value="1"/>
</dbReference>
<dbReference type="InterPro" id="IPR050237">
    <property type="entry name" value="ATP-dep_AMP-bd_enzyme"/>
</dbReference>
<evidence type="ECO:0000313" key="4">
    <source>
        <dbReference type="Proteomes" id="UP001500325"/>
    </source>
</evidence>